<name>Q01NF2_SOLUE</name>
<reference evidence="1" key="1">
    <citation type="submission" date="2006-10" db="EMBL/GenBank/DDBJ databases">
        <title>Complete sequence of Solibacter usitatus Ellin6076.</title>
        <authorList>
            <consortium name="US DOE Joint Genome Institute"/>
            <person name="Copeland A."/>
            <person name="Lucas S."/>
            <person name="Lapidus A."/>
            <person name="Barry K."/>
            <person name="Detter J.C."/>
            <person name="Glavina del Rio T."/>
            <person name="Hammon N."/>
            <person name="Israni S."/>
            <person name="Dalin E."/>
            <person name="Tice H."/>
            <person name="Pitluck S."/>
            <person name="Thompson L.S."/>
            <person name="Brettin T."/>
            <person name="Bruce D."/>
            <person name="Han C."/>
            <person name="Tapia R."/>
            <person name="Gilna P."/>
            <person name="Schmutz J."/>
            <person name="Larimer F."/>
            <person name="Land M."/>
            <person name="Hauser L."/>
            <person name="Kyrpides N."/>
            <person name="Mikhailova N."/>
            <person name="Janssen P.H."/>
            <person name="Kuske C.R."/>
            <person name="Richardson P."/>
        </authorList>
    </citation>
    <scope>NUCLEOTIDE SEQUENCE</scope>
    <source>
        <strain evidence="1">Ellin6076</strain>
    </source>
</reference>
<dbReference type="AlphaFoldDB" id="Q01NF2"/>
<evidence type="ECO:0000313" key="1">
    <source>
        <dbReference type="EMBL" id="ABJ88818.1"/>
    </source>
</evidence>
<protein>
    <recommendedName>
        <fullName evidence="2">DUF3052 domain-containing protein</fullName>
    </recommendedName>
</protein>
<dbReference type="OrthoDB" id="7184058at2"/>
<organism evidence="1">
    <name type="scientific">Solibacter usitatus (strain Ellin6076)</name>
    <dbReference type="NCBI Taxonomy" id="234267"/>
    <lineage>
        <taxon>Bacteria</taxon>
        <taxon>Pseudomonadati</taxon>
        <taxon>Acidobacteriota</taxon>
        <taxon>Terriglobia</taxon>
        <taxon>Bryobacterales</taxon>
        <taxon>Solibacteraceae</taxon>
        <taxon>Candidatus Solibacter</taxon>
    </lineage>
</organism>
<gene>
    <name evidence="1" type="ordered locus">Acid_7924</name>
</gene>
<accession>Q01NF2</accession>
<sequence>MGQELACRMQYQRRSLAGKAYLETDHILFRGDERVKILLKDLQSVTAKAGILTLEFAGGPAALELGAAAEKWAQKILHPPTRADKLGVKPGVTVRLQGEFDAEFLQELSGTRIVKTNADLIFFLAADRKALERVPQLIPALQPAGALWVIYPKGVPAIREVEVIQSGRAAGLKDVKVASFSPTHTALKFVIPVAQR</sequence>
<dbReference type="EMBL" id="CP000473">
    <property type="protein sequence ID" value="ABJ88818.1"/>
    <property type="molecule type" value="Genomic_DNA"/>
</dbReference>
<dbReference type="KEGG" id="sus:Acid_7924"/>
<dbReference type="STRING" id="234267.Acid_7924"/>
<proteinExistence type="predicted"/>
<evidence type="ECO:0008006" key="2">
    <source>
        <dbReference type="Google" id="ProtNLM"/>
    </source>
</evidence>
<dbReference type="InParanoid" id="Q01NF2"/>
<dbReference type="eggNOG" id="ENOG5032FZM">
    <property type="taxonomic scope" value="Bacteria"/>
</dbReference>
<dbReference type="HOGENOM" id="CLU_114896_0_0_0"/>